<dbReference type="CDD" id="cd18186">
    <property type="entry name" value="BTB_POZ_ZBTB_KLHL-like"/>
    <property type="match status" value="1"/>
</dbReference>
<dbReference type="PANTHER" id="PTHR47843">
    <property type="entry name" value="BTB DOMAIN-CONTAINING PROTEIN-RELATED"/>
    <property type="match status" value="1"/>
</dbReference>
<dbReference type="PROSITE" id="PS50097">
    <property type="entry name" value="BTB"/>
    <property type="match status" value="1"/>
</dbReference>
<dbReference type="EMBL" id="JAXOVC010000011">
    <property type="protein sequence ID" value="KAK4495741.1"/>
    <property type="molecule type" value="Genomic_DNA"/>
</dbReference>
<comment type="caution">
    <text evidence="2">The sequence shown here is derived from an EMBL/GenBank/DDBJ whole genome shotgun (WGS) entry which is preliminary data.</text>
</comment>
<gene>
    <name evidence="2" type="ORF">PRZ48_013009</name>
</gene>
<protein>
    <recommendedName>
        <fullName evidence="1">BTB domain-containing protein</fullName>
    </recommendedName>
</protein>
<name>A0ABR0E3D9_ZASCE</name>
<evidence type="ECO:0000313" key="2">
    <source>
        <dbReference type="EMBL" id="KAK4495741.1"/>
    </source>
</evidence>
<organism evidence="2 3">
    <name type="scientific">Zasmidium cellare</name>
    <name type="common">Wine cellar mold</name>
    <name type="synonym">Racodium cellare</name>
    <dbReference type="NCBI Taxonomy" id="395010"/>
    <lineage>
        <taxon>Eukaryota</taxon>
        <taxon>Fungi</taxon>
        <taxon>Dikarya</taxon>
        <taxon>Ascomycota</taxon>
        <taxon>Pezizomycotina</taxon>
        <taxon>Dothideomycetes</taxon>
        <taxon>Dothideomycetidae</taxon>
        <taxon>Mycosphaerellales</taxon>
        <taxon>Mycosphaerellaceae</taxon>
        <taxon>Zasmidium</taxon>
    </lineage>
</organism>
<sequence>MAVDTNESIAARAAVTLRVGESGDMLTTHESLLKQSSLFFRAALDKKWKEGSTLDIALPEDEVDIVAGYLHWLYSGGNLVPDNTKDDYRAQYSWLVKAYILGDKIQDDAFCDSVLLELAGAMDKIRGGNGSRHYPDGDVLHLVYTRTPQDSALRKMIVDIYAARARPQMFEKGLDNLPPEFLKEILVEISGRRPQLPFEPMKERCGRWYKQQ</sequence>
<reference evidence="2 3" key="1">
    <citation type="journal article" date="2023" name="G3 (Bethesda)">
        <title>A chromosome-level genome assembly of Zasmidium syzygii isolated from banana leaves.</title>
        <authorList>
            <person name="van Westerhoven A.C."/>
            <person name="Mehrabi R."/>
            <person name="Talebi R."/>
            <person name="Steentjes M.B.F."/>
            <person name="Corcolon B."/>
            <person name="Chong P.A."/>
            <person name="Kema G.H.J."/>
            <person name="Seidl M.F."/>
        </authorList>
    </citation>
    <scope>NUCLEOTIDE SEQUENCE [LARGE SCALE GENOMIC DNA]</scope>
    <source>
        <strain evidence="2 3">P124</strain>
    </source>
</reference>
<evidence type="ECO:0000313" key="3">
    <source>
        <dbReference type="Proteomes" id="UP001305779"/>
    </source>
</evidence>
<dbReference type="InterPro" id="IPR000210">
    <property type="entry name" value="BTB/POZ_dom"/>
</dbReference>
<dbReference type="SUPFAM" id="SSF54695">
    <property type="entry name" value="POZ domain"/>
    <property type="match status" value="1"/>
</dbReference>
<proteinExistence type="predicted"/>
<dbReference type="PANTHER" id="PTHR47843:SF2">
    <property type="entry name" value="BTB DOMAIN-CONTAINING PROTEIN"/>
    <property type="match status" value="1"/>
</dbReference>
<evidence type="ECO:0000259" key="1">
    <source>
        <dbReference type="PROSITE" id="PS50097"/>
    </source>
</evidence>
<dbReference type="InterPro" id="IPR011333">
    <property type="entry name" value="SKP1/BTB/POZ_sf"/>
</dbReference>
<accession>A0ABR0E3D9</accession>
<dbReference type="Proteomes" id="UP001305779">
    <property type="component" value="Unassembled WGS sequence"/>
</dbReference>
<keyword evidence="3" id="KW-1185">Reference proteome</keyword>
<feature type="domain" description="BTB" evidence="1">
    <location>
        <begin position="13"/>
        <end position="82"/>
    </location>
</feature>
<dbReference type="Gene3D" id="3.30.710.10">
    <property type="entry name" value="Potassium Channel Kv1.1, Chain A"/>
    <property type="match status" value="1"/>
</dbReference>